<sequence>MPGEVDMASPGSCGPHSEVLSNETVRVTRCPCGTMHVTLLRPGVTVRLSSEAFRAVASGLKSAADRLEDADQARLGLTSIN</sequence>
<name>A0A0K1E7E1_CHOCO</name>
<dbReference type="EMBL" id="CP012159">
    <property type="protein sequence ID" value="AKT36493.1"/>
    <property type="molecule type" value="Genomic_DNA"/>
</dbReference>
<evidence type="ECO:0000313" key="2">
    <source>
        <dbReference type="Proteomes" id="UP000067626"/>
    </source>
</evidence>
<evidence type="ECO:0000313" key="1">
    <source>
        <dbReference type="EMBL" id="AKT36493.1"/>
    </source>
</evidence>
<gene>
    <name evidence="1" type="ORF">CMC5_006090</name>
</gene>
<dbReference type="KEGG" id="ccro:CMC5_006090"/>
<keyword evidence="2" id="KW-1185">Reference proteome</keyword>
<protein>
    <submittedName>
        <fullName evidence="1">Uncharacterized protein</fullName>
    </submittedName>
</protein>
<organism evidence="1 2">
    <name type="scientific">Chondromyces crocatus</name>
    <dbReference type="NCBI Taxonomy" id="52"/>
    <lineage>
        <taxon>Bacteria</taxon>
        <taxon>Pseudomonadati</taxon>
        <taxon>Myxococcota</taxon>
        <taxon>Polyangia</taxon>
        <taxon>Polyangiales</taxon>
        <taxon>Polyangiaceae</taxon>
        <taxon>Chondromyces</taxon>
    </lineage>
</organism>
<accession>A0A0K1E7E1</accession>
<dbReference type="STRING" id="52.CMC5_006090"/>
<dbReference type="Proteomes" id="UP000067626">
    <property type="component" value="Chromosome"/>
</dbReference>
<proteinExistence type="predicted"/>
<reference evidence="1 2" key="1">
    <citation type="submission" date="2015-07" db="EMBL/GenBank/DDBJ databases">
        <title>Genome analysis of myxobacterium Chondromyces crocatus Cm c5 reveals a high potential for natural compound synthesis and the genetic basis for the loss of fruiting body formation.</title>
        <authorList>
            <person name="Zaburannyi N."/>
            <person name="Bunk B."/>
            <person name="Maier J."/>
            <person name="Overmann J."/>
            <person name="Mueller R."/>
        </authorList>
    </citation>
    <scope>NUCLEOTIDE SEQUENCE [LARGE SCALE GENOMIC DNA]</scope>
    <source>
        <strain evidence="1 2">Cm c5</strain>
    </source>
</reference>
<dbReference type="AlphaFoldDB" id="A0A0K1E7E1"/>